<dbReference type="Gene3D" id="3.30.530.20">
    <property type="match status" value="1"/>
</dbReference>
<dbReference type="Proteomes" id="UP000183209">
    <property type="component" value="Unassembled WGS sequence"/>
</dbReference>
<name>A0A1I6QKW9_9FLAO</name>
<evidence type="ECO:0000313" key="1">
    <source>
        <dbReference type="EMBL" id="SFS53040.1"/>
    </source>
</evidence>
<dbReference type="InterPro" id="IPR023393">
    <property type="entry name" value="START-like_dom_sf"/>
</dbReference>
<sequence>MIILIYIIAAIVMLLLLLAVISPKNYHVNRNITINKPVSEVFEYLKYLKNQSEWSPWEAKDPDMQKEFVGTDGMVGFVSRWKGNKDVGEGEQEITHIKENDIVETQLRFIKPWKSVSDAYLKVTEISDNTTRVSWGFQGVNKFPMRIFMLFMNMDKAVGKDFEEGLNQLKKVLEKK</sequence>
<dbReference type="Pfam" id="PF10604">
    <property type="entry name" value="Polyketide_cyc2"/>
    <property type="match status" value="1"/>
</dbReference>
<dbReference type="SUPFAM" id="SSF55961">
    <property type="entry name" value="Bet v1-like"/>
    <property type="match status" value="1"/>
</dbReference>
<protein>
    <submittedName>
        <fullName evidence="1">Polyketide cyclase / dehydrase and lipid transport</fullName>
    </submittedName>
</protein>
<gene>
    <name evidence="1" type="ORF">SAMN04487906_0709</name>
</gene>
<organism evidence="1 2">
    <name type="scientific">Zhouia amylolytica</name>
    <dbReference type="NCBI Taxonomy" id="376730"/>
    <lineage>
        <taxon>Bacteria</taxon>
        <taxon>Pseudomonadati</taxon>
        <taxon>Bacteroidota</taxon>
        <taxon>Flavobacteriia</taxon>
        <taxon>Flavobacteriales</taxon>
        <taxon>Flavobacteriaceae</taxon>
        <taxon>Zhouia</taxon>
    </lineage>
</organism>
<accession>A0A1I6QKW9</accession>
<proteinExistence type="predicted"/>
<dbReference type="EMBL" id="FPAG01000002">
    <property type="protein sequence ID" value="SFS53040.1"/>
    <property type="molecule type" value="Genomic_DNA"/>
</dbReference>
<dbReference type="RefSeq" id="WP_074976946.1">
    <property type="nucleotide sequence ID" value="NZ_FPAG01000002.1"/>
</dbReference>
<reference evidence="1 2" key="1">
    <citation type="submission" date="2016-10" db="EMBL/GenBank/DDBJ databases">
        <authorList>
            <person name="de Groot N.N."/>
        </authorList>
    </citation>
    <scope>NUCLEOTIDE SEQUENCE [LARGE SCALE GENOMIC DNA]</scope>
    <source>
        <strain evidence="1 2">CGMCC 1.6114</strain>
    </source>
</reference>
<evidence type="ECO:0000313" key="2">
    <source>
        <dbReference type="Proteomes" id="UP000183209"/>
    </source>
</evidence>
<dbReference type="InterPro" id="IPR019587">
    <property type="entry name" value="Polyketide_cyclase/dehydratase"/>
</dbReference>
<dbReference type="AlphaFoldDB" id="A0A1I6QKW9"/>
<dbReference type="CDD" id="cd07818">
    <property type="entry name" value="SRPBCC_1"/>
    <property type="match status" value="1"/>
</dbReference>
<dbReference type="OrthoDB" id="9807923at2"/>